<dbReference type="InterPro" id="IPR001998">
    <property type="entry name" value="Xylose_isomerase"/>
</dbReference>
<dbReference type="RefSeq" id="WP_211632431.1">
    <property type="nucleotide sequence ID" value="NZ_CP073100.1"/>
</dbReference>
<dbReference type="PROSITE" id="PS51415">
    <property type="entry name" value="XYLOSE_ISOMERASE"/>
    <property type="match status" value="1"/>
</dbReference>
<name>A0A975J0X8_9BACT</name>
<dbReference type="EC" id="5.3.1.5" evidence="4 12"/>
<dbReference type="InterPro" id="IPR013022">
    <property type="entry name" value="Xyl_isomerase-like_TIM-brl"/>
</dbReference>
<evidence type="ECO:0000256" key="6">
    <source>
        <dbReference type="ARBA" id="ARBA00022490"/>
    </source>
</evidence>
<keyword evidence="9 13" id="KW-0413">Isomerase</keyword>
<dbReference type="SUPFAM" id="SSF51658">
    <property type="entry name" value="Xylose isomerase-like"/>
    <property type="match status" value="1"/>
</dbReference>
<accession>A0A975J0X8</accession>
<evidence type="ECO:0000256" key="5">
    <source>
        <dbReference type="ARBA" id="ARBA00018232"/>
    </source>
</evidence>
<dbReference type="KEGG" id="lamb:KBB96_03745"/>
<evidence type="ECO:0000256" key="7">
    <source>
        <dbReference type="ARBA" id="ARBA00022629"/>
    </source>
</evidence>
<evidence type="ECO:0000313" key="17">
    <source>
        <dbReference type="Proteomes" id="UP000676169"/>
    </source>
</evidence>
<evidence type="ECO:0000313" key="16">
    <source>
        <dbReference type="EMBL" id="QUE52006.1"/>
    </source>
</evidence>
<dbReference type="AlphaFoldDB" id="A0A975J0X8"/>
<gene>
    <name evidence="16" type="primary">xylA</name>
    <name evidence="16" type="ORF">KBB96_03745</name>
</gene>
<organism evidence="16 17">
    <name type="scientific">Luteolibacter ambystomatis</name>
    <dbReference type="NCBI Taxonomy" id="2824561"/>
    <lineage>
        <taxon>Bacteria</taxon>
        <taxon>Pseudomonadati</taxon>
        <taxon>Verrucomicrobiota</taxon>
        <taxon>Verrucomicrobiia</taxon>
        <taxon>Verrucomicrobiales</taxon>
        <taxon>Verrucomicrobiaceae</taxon>
        <taxon>Luteolibacter</taxon>
    </lineage>
</organism>
<evidence type="ECO:0000256" key="12">
    <source>
        <dbReference type="NCBIfam" id="TIGR02631"/>
    </source>
</evidence>
<evidence type="ECO:0000256" key="1">
    <source>
        <dbReference type="ARBA" id="ARBA00004496"/>
    </source>
</evidence>
<evidence type="ECO:0000256" key="11">
    <source>
        <dbReference type="ARBA" id="ARBA00033659"/>
    </source>
</evidence>
<reference evidence="16" key="1">
    <citation type="submission" date="2021-04" db="EMBL/GenBank/DDBJ databases">
        <title>Luteolibacter sp. 32A isolated from the skin of an Anderson's salamander (Ambystoma andersonii).</title>
        <authorList>
            <person name="Spergser J."/>
            <person name="Busse H.-J."/>
        </authorList>
    </citation>
    <scope>NUCLEOTIDE SEQUENCE</scope>
    <source>
        <strain evidence="16">32A</strain>
    </source>
</reference>
<dbReference type="InterPro" id="IPR013453">
    <property type="entry name" value="XylA_actinobac"/>
</dbReference>
<dbReference type="GO" id="GO:0046872">
    <property type="term" value="F:metal ion binding"/>
    <property type="evidence" value="ECO:0007669"/>
    <property type="project" value="UniProtKB-KW"/>
</dbReference>
<feature type="domain" description="Xylose isomerase-like TIM barrel" evidence="15">
    <location>
        <begin position="41"/>
        <end position="288"/>
    </location>
</feature>
<evidence type="ECO:0000256" key="3">
    <source>
        <dbReference type="ARBA" id="ARBA00011881"/>
    </source>
</evidence>
<evidence type="ECO:0000256" key="9">
    <source>
        <dbReference type="ARBA" id="ARBA00023235"/>
    </source>
</evidence>
<dbReference type="NCBIfam" id="TIGR02631">
    <property type="entry name" value="xylA_Arthro"/>
    <property type="match status" value="1"/>
</dbReference>
<dbReference type="Gene3D" id="3.20.20.150">
    <property type="entry name" value="Divalent-metal-dependent TIM barrel enzymes"/>
    <property type="match status" value="1"/>
</dbReference>
<comment type="catalytic activity">
    <reaction evidence="11 13">
        <text>alpha-D-xylose = alpha-D-xylulofuranose</text>
        <dbReference type="Rhea" id="RHEA:22816"/>
        <dbReference type="ChEBI" id="CHEBI:28518"/>
        <dbReference type="ChEBI" id="CHEBI:188998"/>
        <dbReference type="EC" id="5.3.1.5"/>
    </reaction>
</comment>
<keyword evidence="17" id="KW-1185">Reference proteome</keyword>
<dbReference type="PANTHER" id="PTHR48408">
    <property type="match status" value="1"/>
</dbReference>
<sequence>MTWKPNPKYKFTFGLWTVGNVGRDPFGLPTRPDLSPAQICDLVGEAGAYGVNFHDNDLIPIDATAAETAEIKRDFTAALKRNKLKVPMATVNLFTEAVFKDGAFTSHDPAVRAYAVQKTFRAMDLGAEFGAKIFVLWGGREGAESDAHKDPYIAIQHTRQAFNLLAAYNIEKGYGYKFALEAKPNEPRGHIYNAVTGSYLAFIQTLEHPEMFGVNPEVAHEHMAGLNFVHQIAAALDAKKLFHIDLNDQEFGRYDQDFRFGSANLKHCFHLVKILEDYKYNAPRSFDCHAYRASDFEDLKWFASGNMRTYEILADKAQRWNTDKDIQALVKKITAGDEKIAKLLKSSSKASVKSIAEASFDRHELANKRLPYEQLDQLTMELLMGVR</sequence>
<evidence type="ECO:0000256" key="4">
    <source>
        <dbReference type="ARBA" id="ARBA00011958"/>
    </source>
</evidence>
<dbReference type="Pfam" id="PF01261">
    <property type="entry name" value="AP_endonuc_2"/>
    <property type="match status" value="1"/>
</dbReference>
<evidence type="ECO:0000259" key="15">
    <source>
        <dbReference type="Pfam" id="PF01261"/>
    </source>
</evidence>
<evidence type="ECO:0000256" key="8">
    <source>
        <dbReference type="ARBA" id="ARBA00022723"/>
    </source>
</evidence>
<keyword evidence="6" id="KW-0963">Cytoplasm</keyword>
<dbReference type="GO" id="GO:0005737">
    <property type="term" value="C:cytoplasm"/>
    <property type="evidence" value="ECO:0007669"/>
    <property type="project" value="UniProtKB-SubCell"/>
</dbReference>
<dbReference type="PRINTS" id="PR00688">
    <property type="entry name" value="XYLOSISMRASE"/>
</dbReference>
<dbReference type="PANTHER" id="PTHR48408:SF1">
    <property type="entry name" value="XYLOSE ISOMERASE"/>
    <property type="match status" value="1"/>
</dbReference>
<evidence type="ECO:0000256" key="13">
    <source>
        <dbReference type="RuleBase" id="RU000609"/>
    </source>
</evidence>
<keyword evidence="7 13" id="KW-0859">Xylose metabolism</keyword>
<dbReference type="GO" id="GO:0009045">
    <property type="term" value="F:xylose isomerase activity"/>
    <property type="evidence" value="ECO:0007669"/>
    <property type="project" value="UniProtKB-UniRule"/>
</dbReference>
<keyword evidence="10 13" id="KW-0119">Carbohydrate metabolism</keyword>
<comment type="similarity">
    <text evidence="2 13">Belongs to the xylose isomerase family.</text>
</comment>
<dbReference type="EMBL" id="CP073100">
    <property type="protein sequence ID" value="QUE52006.1"/>
    <property type="molecule type" value="Genomic_DNA"/>
</dbReference>
<protein>
    <recommendedName>
        <fullName evidence="5 12">Xylose isomerase</fullName>
        <ecNumber evidence="4 12">5.3.1.5</ecNumber>
    </recommendedName>
</protein>
<keyword evidence="8 13" id="KW-0479">Metal-binding</keyword>
<evidence type="ECO:0000256" key="10">
    <source>
        <dbReference type="ARBA" id="ARBA00023277"/>
    </source>
</evidence>
<evidence type="ECO:0000256" key="14">
    <source>
        <dbReference type="RuleBase" id="RU000610"/>
    </source>
</evidence>
<evidence type="ECO:0000256" key="2">
    <source>
        <dbReference type="ARBA" id="ARBA00005765"/>
    </source>
</evidence>
<dbReference type="GO" id="GO:0042732">
    <property type="term" value="P:D-xylose metabolic process"/>
    <property type="evidence" value="ECO:0007669"/>
    <property type="project" value="UniProtKB-UniRule"/>
</dbReference>
<comment type="subunit">
    <text evidence="3 14">Homotetramer.</text>
</comment>
<dbReference type="Proteomes" id="UP000676169">
    <property type="component" value="Chromosome"/>
</dbReference>
<dbReference type="InterPro" id="IPR036237">
    <property type="entry name" value="Xyl_isomerase-like_sf"/>
</dbReference>
<proteinExistence type="inferred from homology"/>
<comment type="subcellular location">
    <subcellularLocation>
        <location evidence="1 14">Cytoplasm</location>
    </subcellularLocation>
</comment>